<dbReference type="Pfam" id="PF13508">
    <property type="entry name" value="Acetyltransf_7"/>
    <property type="match status" value="1"/>
</dbReference>
<accession>A0ABU4RQS0</accession>
<evidence type="ECO:0000313" key="5">
    <source>
        <dbReference type="Proteomes" id="UP001274321"/>
    </source>
</evidence>
<evidence type="ECO:0000313" key="4">
    <source>
        <dbReference type="EMBL" id="MDX6807187.1"/>
    </source>
</evidence>
<dbReference type="PANTHER" id="PTHR43877:SF1">
    <property type="entry name" value="ACETYLTRANSFERASE"/>
    <property type="match status" value="1"/>
</dbReference>
<proteinExistence type="predicted"/>
<keyword evidence="2 4" id="KW-0012">Acyltransferase</keyword>
<comment type="caution">
    <text evidence="4">The sequence shown here is derived from an EMBL/GenBank/DDBJ whole genome shotgun (WGS) entry which is preliminary data.</text>
</comment>
<dbReference type="RefSeq" id="WP_319845311.1">
    <property type="nucleotide sequence ID" value="NZ_JAXAFJ010000009.1"/>
</dbReference>
<dbReference type="InterPro" id="IPR050832">
    <property type="entry name" value="Bact_Acetyltransf"/>
</dbReference>
<evidence type="ECO:0000256" key="1">
    <source>
        <dbReference type="ARBA" id="ARBA00022679"/>
    </source>
</evidence>
<organism evidence="4 5">
    <name type="scientific">Terrihabitans rhizophilus</name>
    <dbReference type="NCBI Taxonomy" id="3092662"/>
    <lineage>
        <taxon>Bacteria</taxon>
        <taxon>Pseudomonadati</taxon>
        <taxon>Pseudomonadota</taxon>
        <taxon>Alphaproteobacteria</taxon>
        <taxon>Hyphomicrobiales</taxon>
        <taxon>Terrihabitans</taxon>
    </lineage>
</organism>
<dbReference type="Gene3D" id="3.40.630.30">
    <property type="match status" value="1"/>
</dbReference>
<protein>
    <submittedName>
        <fullName evidence="4">N-acetyltransferase</fullName>
        <ecNumber evidence="4">2.3.1.-</ecNumber>
    </submittedName>
</protein>
<reference evidence="4 5" key="1">
    <citation type="submission" date="2023-11" db="EMBL/GenBank/DDBJ databases">
        <authorList>
            <person name="Bao R."/>
        </authorList>
    </citation>
    <scope>NUCLEOTIDE SEQUENCE [LARGE SCALE GENOMIC DNA]</scope>
    <source>
        <strain evidence="4 5">PJ23</strain>
    </source>
</reference>
<dbReference type="GO" id="GO:0016746">
    <property type="term" value="F:acyltransferase activity"/>
    <property type="evidence" value="ECO:0007669"/>
    <property type="project" value="UniProtKB-KW"/>
</dbReference>
<dbReference type="CDD" id="cd04301">
    <property type="entry name" value="NAT_SF"/>
    <property type="match status" value="1"/>
</dbReference>
<dbReference type="PROSITE" id="PS51186">
    <property type="entry name" value="GNAT"/>
    <property type="match status" value="1"/>
</dbReference>
<gene>
    <name evidence="4" type="ORF">SCD90_14035</name>
</gene>
<keyword evidence="5" id="KW-1185">Reference proteome</keyword>
<dbReference type="PANTHER" id="PTHR43877">
    <property type="entry name" value="AMINOALKYLPHOSPHONATE N-ACETYLTRANSFERASE-RELATED-RELATED"/>
    <property type="match status" value="1"/>
</dbReference>
<sequence length="179" mass="18800">MIHIRDEVSGDVFAREALLHSAFGEARFRKTSERLREGRLPAAGLALVAEDDGVVVGTVRLWNISAGPSRASLLLGPLAVSADRQSCGLGAKLMRVAMGRAAELGHGSVLLVGDAPYYERFGFTTAHTARLWLPGPYETSRFLGCELVAGSLDGAAGLVNATGIATPAQQPAFALREAA</sequence>
<feature type="domain" description="N-acetyltransferase" evidence="3">
    <location>
        <begin position="2"/>
        <end position="144"/>
    </location>
</feature>
<name>A0ABU4RQS0_9HYPH</name>
<dbReference type="InterPro" id="IPR000182">
    <property type="entry name" value="GNAT_dom"/>
</dbReference>
<evidence type="ECO:0000256" key="2">
    <source>
        <dbReference type="ARBA" id="ARBA00023315"/>
    </source>
</evidence>
<evidence type="ECO:0000259" key="3">
    <source>
        <dbReference type="PROSITE" id="PS51186"/>
    </source>
</evidence>
<dbReference type="InterPro" id="IPR016181">
    <property type="entry name" value="Acyl_CoA_acyltransferase"/>
</dbReference>
<dbReference type="SUPFAM" id="SSF55729">
    <property type="entry name" value="Acyl-CoA N-acyltransferases (Nat)"/>
    <property type="match status" value="1"/>
</dbReference>
<dbReference type="EMBL" id="JAXAFJ010000009">
    <property type="protein sequence ID" value="MDX6807187.1"/>
    <property type="molecule type" value="Genomic_DNA"/>
</dbReference>
<dbReference type="Proteomes" id="UP001274321">
    <property type="component" value="Unassembled WGS sequence"/>
</dbReference>
<dbReference type="EC" id="2.3.1.-" evidence="4"/>
<keyword evidence="1 4" id="KW-0808">Transferase</keyword>